<dbReference type="InterPro" id="IPR008929">
    <property type="entry name" value="Chondroitin_lyas"/>
</dbReference>
<evidence type="ECO:0000313" key="2">
    <source>
        <dbReference type="EMBL" id="MCF4120896.1"/>
    </source>
</evidence>
<dbReference type="AlphaFoldDB" id="A0AA41QD22"/>
<feature type="chain" id="PRO_5041317198" evidence="1">
    <location>
        <begin position="30"/>
        <end position="1159"/>
    </location>
</feature>
<dbReference type="Pfam" id="PF05345">
    <property type="entry name" value="He_PIG"/>
    <property type="match status" value="1"/>
</dbReference>
<dbReference type="InterPro" id="IPR015919">
    <property type="entry name" value="Cadherin-like_sf"/>
</dbReference>
<name>A0AA41QD22_9MICO</name>
<sequence>MEQRSKTRRSRVRGAVSVWVAVGTTFALATSAAVIATVPAATAAAAVPEPVVITETVSNGFVHPGIGVDADSLRNARDQVQAGVEPWASYYAAMNETAFASRTLRSANAGTVLDRPKTAVFASQGTQSLLIRDAFGAYTQAILYVMTGDPVYRENGLRIIRIWSHMDPAQYAYYPDAHIHSGVPLYRLLAAAEIFRATSFDADHAAYDLAWHEQDDQLLTDNLIVPMTETFLHTNWRYLNQHGYPLTGAIAGYIFTGNRERYEEAVEWYTVNATTTRPEQNGAMASLFRRIEADDPLNPYGYSFVQHQEMGRDQAHAWDGVNILGALARFLTVQGTTLDPVAGTVSDAPDAVSPYEFLDRRLLAGADTFVAYMLGHDVPWIDTTGGPGALSEAYRGRVFNPIDELYHVYRYDLGVDVETEAPHLAELHAKADGPKLFWGTLPYNSWESNPDYSPEYWLSLPAEIAGETRPVATDARVQLETRSSAVAGSSAVLTEGDRSFVRMKASKAGNNTVAVRTLMYVSRSGESPVGVLVRTDGEATVAIGSDPARRLNVLVPNTRGQWRYVTFDVDAAKLPGSLGGENLAYFTVLGEADVRVDLDYVDLTAKTSLTVPRFDAVGDSRVLAVAGAPLVRSLAATDAGGDALRYTGVRLPAGARLDPATGELTWTPRASQAGVRTFDVAADDGQSVSVLRVTVVVAPDRAAALDEALVGYDADAAYVSDSLAAFEAVRQEAVDALDSGDDATFLAGLVRLQEAVRGLKLLTPRLADGAVDLRGLVTSSPATVNVNNLVDGDFNTTTGDLRAPFTLDLGQQFRFRADAIGLQARYNFANRSQGANAYGSNDGRTWTLLTERETTDTAAAGFVMETIPVRAEVRGQTFRFLKVQVDHPGVPTDPAYPGISSFSEVRIHGERHEMARVIESVTISSSNADPGLAVDGDTVTLDVVALEPLAEVRATVEGVPATVTSTDPRTWRAQVVLPDDVEFGRTLRFVVDYRTAAGLEGATVLSTTDGSSLRLWNSSLVKVPVVPEWVNASTPLWPGTGTTQANGWRMFDGDITTFTDTTASNGWVTVTPTDGTPITVDLIRMHPRSTHLSRAIGTEVQGSNDGGATWETFWTFNGITNPDWYLFELPQRVQYDRVRVVDEHGGNVNIAEIQLLTRR</sequence>
<evidence type="ECO:0000313" key="3">
    <source>
        <dbReference type="Proteomes" id="UP001165405"/>
    </source>
</evidence>
<dbReference type="RefSeq" id="WP_236088666.1">
    <property type="nucleotide sequence ID" value="NZ_JAKGSG010000025.1"/>
</dbReference>
<evidence type="ECO:0000256" key="1">
    <source>
        <dbReference type="SAM" id="SignalP"/>
    </source>
</evidence>
<dbReference type="Proteomes" id="UP001165405">
    <property type="component" value="Unassembled WGS sequence"/>
</dbReference>
<feature type="signal peptide" evidence="1">
    <location>
        <begin position="1"/>
        <end position="29"/>
    </location>
</feature>
<reference evidence="2" key="1">
    <citation type="submission" date="2022-01" db="EMBL/GenBank/DDBJ databases">
        <title>Antribacter sp. nov., isolated from Guizhou of China.</title>
        <authorList>
            <person name="Chengliang C."/>
            <person name="Ya Z."/>
        </authorList>
    </citation>
    <scope>NUCLEOTIDE SEQUENCE</scope>
    <source>
        <strain evidence="2">KLBMP 9083</strain>
    </source>
</reference>
<comment type="caution">
    <text evidence="2">The sequence shown here is derived from an EMBL/GenBank/DDBJ whole genome shotgun (WGS) entry which is preliminary data.</text>
</comment>
<accession>A0AA41QD22</accession>
<protein>
    <submittedName>
        <fullName evidence="2">Ig domain-containing protein</fullName>
    </submittedName>
</protein>
<dbReference type="InterPro" id="IPR013783">
    <property type="entry name" value="Ig-like_fold"/>
</dbReference>
<dbReference type="Gene3D" id="2.60.120.260">
    <property type="entry name" value="Galactose-binding domain-like"/>
    <property type="match status" value="2"/>
</dbReference>
<dbReference type="GO" id="GO:0016020">
    <property type="term" value="C:membrane"/>
    <property type="evidence" value="ECO:0007669"/>
    <property type="project" value="InterPro"/>
</dbReference>
<organism evidence="2 3">
    <name type="scientific">Antribacter soli</name>
    <dbReference type="NCBI Taxonomy" id="2910976"/>
    <lineage>
        <taxon>Bacteria</taxon>
        <taxon>Bacillati</taxon>
        <taxon>Actinomycetota</taxon>
        <taxon>Actinomycetes</taxon>
        <taxon>Micrococcales</taxon>
        <taxon>Promicromonosporaceae</taxon>
        <taxon>Antribacter</taxon>
    </lineage>
</organism>
<dbReference type="GO" id="GO:0005975">
    <property type="term" value="P:carbohydrate metabolic process"/>
    <property type="evidence" value="ECO:0007669"/>
    <property type="project" value="UniProtKB-ARBA"/>
</dbReference>
<dbReference type="Gene3D" id="1.50.10.100">
    <property type="entry name" value="Chondroitin AC/alginate lyase"/>
    <property type="match status" value="1"/>
</dbReference>
<dbReference type="GO" id="GO:0005509">
    <property type="term" value="F:calcium ion binding"/>
    <property type="evidence" value="ECO:0007669"/>
    <property type="project" value="InterPro"/>
</dbReference>
<dbReference type="SUPFAM" id="SSF49313">
    <property type="entry name" value="Cadherin-like"/>
    <property type="match status" value="1"/>
</dbReference>
<dbReference type="SUPFAM" id="SSF49785">
    <property type="entry name" value="Galactose-binding domain-like"/>
    <property type="match status" value="2"/>
</dbReference>
<keyword evidence="3" id="KW-1185">Reference proteome</keyword>
<dbReference type="EMBL" id="JAKGSG010000025">
    <property type="protein sequence ID" value="MCF4120896.1"/>
    <property type="molecule type" value="Genomic_DNA"/>
</dbReference>
<proteinExistence type="predicted"/>
<keyword evidence="1" id="KW-0732">Signal</keyword>
<dbReference type="InterPro" id="IPR008979">
    <property type="entry name" value="Galactose-bd-like_sf"/>
</dbReference>
<dbReference type="SUPFAM" id="SSF48230">
    <property type="entry name" value="Chondroitin AC/alginate lyase"/>
    <property type="match status" value="1"/>
</dbReference>
<dbReference type="Gene3D" id="2.60.40.10">
    <property type="entry name" value="Immunoglobulins"/>
    <property type="match status" value="1"/>
</dbReference>
<gene>
    <name evidence="2" type="ORF">L1785_07875</name>
</gene>